<accession>A0A804PM88</accession>
<reference evidence="7" key="3">
    <citation type="submission" date="2021-05" db="UniProtKB">
        <authorList>
            <consortium name="EnsemblPlants"/>
        </authorList>
    </citation>
    <scope>IDENTIFICATION</scope>
    <source>
        <strain evidence="7">cv. B73</strain>
    </source>
</reference>
<evidence type="ECO:0000313" key="8">
    <source>
        <dbReference type="Proteomes" id="UP000007305"/>
    </source>
</evidence>
<dbReference type="PANTHER" id="PTHR33077:SF129">
    <property type="entry name" value="PROTEIN TIFY"/>
    <property type="match status" value="1"/>
</dbReference>
<comment type="function">
    <text evidence="4">Repressor of jasmonate responses.</text>
</comment>
<comment type="subcellular location">
    <subcellularLocation>
        <location evidence="4">Nucleus</location>
    </subcellularLocation>
</comment>
<dbReference type="GO" id="GO:0005634">
    <property type="term" value="C:nucleus"/>
    <property type="evidence" value="ECO:0000318"/>
    <property type="project" value="GO_Central"/>
</dbReference>
<feature type="region of interest" description="Disordered" evidence="5">
    <location>
        <begin position="287"/>
        <end position="360"/>
    </location>
</feature>
<dbReference type="GO" id="GO:0031347">
    <property type="term" value="P:regulation of defense response"/>
    <property type="evidence" value="ECO:0000318"/>
    <property type="project" value="GO_Central"/>
</dbReference>
<comment type="domain">
    <text evidence="4">The jas domain is required for interaction with COI1.</text>
</comment>
<evidence type="ECO:0000259" key="6">
    <source>
        <dbReference type="PROSITE" id="PS51320"/>
    </source>
</evidence>
<feature type="compositionally biased region" description="Basic and acidic residues" evidence="5">
    <location>
        <begin position="13"/>
        <end position="22"/>
    </location>
</feature>
<dbReference type="GO" id="GO:2000022">
    <property type="term" value="P:regulation of jasmonic acid mediated signaling pathway"/>
    <property type="evidence" value="ECO:0000318"/>
    <property type="project" value="GO_Central"/>
</dbReference>
<feature type="compositionally biased region" description="Basic and acidic residues" evidence="5">
    <location>
        <begin position="331"/>
        <end position="360"/>
    </location>
</feature>
<dbReference type="Gramene" id="Zm00001eb253680_T002">
    <property type="protein sequence ID" value="Zm00001eb253680_P002"/>
    <property type="gene ID" value="Zm00001eb253680"/>
</dbReference>
<evidence type="ECO:0000256" key="1">
    <source>
        <dbReference type="ARBA" id="ARBA00008614"/>
    </source>
</evidence>
<feature type="compositionally biased region" description="Pro residues" evidence="5">
    <location>
        <begin position="89"/>
        <end position="99"/>
    </location>
</feature>
<feature type="region of interest" description="Disordered" evidence="5">
    <location>
        <begin position="1"/>
        <end position="52"/>
    </location>
</feature>
<sequence length="360" mass="37948">MRTANTKMLPRAAADEETREGEMGPDLLGLGLLPPPMAGGGHGGGSAAQRRPYQKTGFDEPLRFAADAPLPVRPRPRPVDVDDGVVPAAAPPASMPKPPASSTAARWAPAELASSPTKLGSFREIFQVPSTFCSDQLAAGEGCRAHAVATCASPPLMQCCPCPAAGVLFFGSRPPVTAGLIFEDSASAAVARSTHDDSTAPTTIIYAGSVCAYDGAMIEQAEKVLAMVAKEAHAAGILSVQRTEPQLELVAAITGGAAQMTMHRRLAHHVSDSLKRTASLARFLDKRKQRAESAGTMQHHPRREEWRFPAQTTDAPAATVSARTSASLGGMDRRPRASQDHPKRMKASHGDEAVSTELRI</sequence>
<reference evidence="7" key="2">
    <citation type="submission" date="2019-07" db="EMBL/GenBank/DDBJ databases">
        <authorList>
            <person name="Seetharam A."/>
            <person name="Woodhouse M."/>
            <person name="Cannon E."/>
        </authorList>
    </citation>
    <scope>NUCLEOTIDE SEQUENCE [LARGE SCALE GENOMIC DNA]</scope>
    <source>
        <strain evidence="7">cv. B73</strain>
    </source>
</reference>
<keyword evidence="3" id="KW-0832">Ubl conjugation</keyword>
<dbReference type="InParanoid" id="A0A804PM88"/>
<keyword evidence="8" id="KW-1185">Reference proteome</keyword>
<evidence type="ECO:0000256" key="3">
    <source>
        <dbReference type="ARBA" id="ARBA00022843"/>
    </source>
</evidence>
<comment type="similarity">
    <text evidence="1 4">Belongs to the TIFY/JAZ family.</text>
</comment>
<feature type="region of interest" description="Disordered" evidence="5">
    <location>
        <begin position="89"/>
        <end position="109"/>
    </location>
</feature>
<dbReference type="PROSITE" id="PS51320">
    <property type="entry name" value="TIFY"/>
    <property type="match status" value="1"/>
</dbReference>
<dbReference type="InterPro" id="IPR010399">
    <property type="entry name" value="Tify_dom"/>
</dbReference>
<dbReference type="GO" id="GO:0009611">
    <property type="term" value="P:response to wounding"/>
    <property type="evidence" value="ECO:0000318"/>
    <property type="project" value="GO_Central"/>
</dbReference>
<dbReference type="AlphaFoldDB" id="A0A804PM88"/>
<feature type="domain" description="Tify" evidence="6">
    <location>
        <begin position="195"/>
        <end position="230"/>
    </location>
</feature>
<dbReference type="InterPro" id="IPR018467">
    <property type="entry name" value="CCT_CS"/>
</dbReference>
<evidence type="ECO:0000256" key="5">
    <source>
        <dbReference type="SAM" id="MobiDB-lite"/>
    </source>
</evidence>
<protein>
    <recommendedName>
        <fullName evidence="4">Protein TIFY</fullName>
    </recommendedName>
    <alternativeName>
        <fullName evidence="4">Jasmonate ZIM domain-containing protein</fullName>
    </alternativeName>
</protein>
<reference evidence="8" key="1">
    <citation type="journal article" date="2009" name="Science">
        <title>The B73 maize genome: complexity, diversity, and dynamics.</title>
        <authorList>
            <person name="Schnable P.S."/>
            <person name="Ware D."/>
            <person name="Fulton R.S."/>
            <person name="Stein J.C."/>
            <person name="Wei F."/>
            <person name="Pasternak S."/>
            <person name="Liang C."/>
            <person name="Zhang J."/>
            <person name="Fulton L."/>
            <person name="Graves T.A."/>
            <person name="Minx P."/>
            <person name="Reily A.D."/>
            <person name="Courtney L."/>
            <person name="Kruchowski S.S."/>
            <person name="Tomlinson C."/>
            <person name="Strong C."/>
            <person name="Delehaunty K."/>
            <person name="Fronick C."/>
            <person name="Courtney B."/>
            <person name="Rock S.M."/>
            <person name="Belter E."/>
            <person name="Du F."/>
            <person name="Kim K."/>
            <person name="Abbott R.M."/>
            <person name="Cotton M."/>
            <person name="Levy A."/>
            <person name="Marchetto P."/>
            <person name="Ochoa K."/>
            <person name="Jackson S.M."/>
            <person name="Gillam B."/>
            <person name="Chen W."/>
            <person name="Yan L."/>
            <person name="Higginbotham J."/>
            <person name="Cardenas M."/>
            <person name="Waligorski J."/>
            <person name="Applebaum E."/>
            <person name="Phelps L."/>
            <person name="Falcone J."/>
            <person name="Kanchi K."/>
            <person name="Thane T."/>
            <person name="Scimone A."/>
            <person name="Thane N."/>
            <person name="Henke J."/>
            <person name="Wang T."/>
            <person name="Ruppert J."/>
            <person name="Shah N."/>
            <person name="Rotter K."/>
            <person name="Hodges J."/>
            <person name="Ingenthron E."/>
            <person name="Cordes M."/>
            <person name="Kohlberg S."/>
            <person name="Sgro J."/>
            <person name="Delgado B."/>
            <person name="Mead K."/>
            <person name="Chinwalla A."/>
            <person name="Leonard S."/>
            <person name="Crouse K."/>
            <person name="Collura K."/>
            <person name="Kudrna D."/>
            <person name="Currie J."/>
            <person name="He R."/>
            <person name="Angelova A."/>
            <person name="Rajasekar S."/>
            <person name="Mueller T."/>
            <person name="Lomeli R."/>
            <person name="Scara G."/>
            <person name="Ko A."/>
            <person name="Delaney K."/>
            <person name="Wissotski M."/>
            <person name="Lopez G."/>
            <person name="Campos D."/>
            <person name="Braidotti M."/>
            <person name="Ashley E."/>
            <person name="Golser W."/>
            <person name="Kim H."/>
            <person name="Lee S."/>
            <person name="Lin J."/>
            <person name="Dujmic Z."/>
            <person name="Kim W."/>
            <person name="Talag J."/>
            <person name="Zuccolo A."/>
            <person name="Fan C."/>
            <person name="Sebastian A."/>
            <person name="Kramer M."/>
            <person name="Spiegel L."/>
            <person name="Nascimento L."/>
            <person name="Zutavern T."/>
            <person name="Miller B."/>
            <person name="Ambroise C."/>
            <person name="Muller S."/>
            <person name="Spooner W."/>
            <person name="Narechania A."/>
            <person name="Ren L."/>
            <person name="Wei S."/>
            <person name="Kumari S."/>
            <person name="Faga B."/>
            <person name="Levy M.J."/>
            <person name="McMahan L."/>
            <person name="Van Buren P."/>
            <person name="Vaughn M.W."/>
            <person name="Ying K."/>
            <person name="Yeh C.-T."/>
            <person name="Emrich S.J."/>
            <person name="Jia Y."/>
            <person name="Kalyanaraman A."/>
            <person name="Hsia A.-P."/>
            <person name="Barbazuk W.B."/>
            <person name="Baucom R.S."/>
            <person name="Brutnell T.P."/>
            <person name="Carpita N.C."/>
            <person name="Chaparro C."/>
            <person name="Chia J.-M."/>
            <person name="Deragon J.-M."/>
            <person name="Estill J.C."/>
            <person name="Fu Y."/>
            <person name="Jeddeloh J.A."/>
            <person name="Han Y."/>
            <person name="Lee H."/>
            <person name="Li P."/>
            <person name="Lisch D.R."/>
            <person name="Liu S."/>
            <person name="Liu Z."/>
            <person name="Nagel D.H."/>
            <person name="McCann M.C."/>
            <person name="SanMiguel P."/>
            <person name="Myers A.M."/>
            <person name="Nettleton D."/>
            <person name="Nguyen J."/>
            <person name="Penning B.W."/>
            <person name="Ponnala L."/>
            <person name="Schneider K.L."/>
            <person name="Schwartz D.C."/>
            <person name="Sharma A."/>
            <person name="Soderlund C."/>
            <person name="Springer N.M."/>
            <person name="Sun Q."/>
            <person name="Wang H."/>
            <person name="Waterman M."/>
            <person name="Westerman R."/>
            <person name="Wolfgruber T.K."/>
            <person name="Yang L."/>
            <person name="Yu Y."/>
            <person name="Zhang L."/>
            <person name="Zhou S."/>
            <person name="Zhu Q."/>
            <person name="Bennetzen J.L."/>
            <person name="Dawe R.K."/>
            <person name="Jiang J."/>
            <person name="Jiang N."/>
            <person name="Presting G.G."/>
            <person name="Wessler S.R."/>
            <person name="Aluru S."/>
            <person name="Martienssen R.A."/>
            <person name="Clifton S.W."/>
            <person name="McCombie W.R."/>
            <person name="Wing R.A."/>
            <person name="Wilson R.K."/>
        </authorList>
    </citation>
    <scope>NUCLEOTIDE SEQUENCE [LARGE SCALE GENOMIC DNA]</scope>
    <source>
        <strain evidence="8">cv. B73</strain>
    </source>
</reference>
<evidence type="ECO:0000313" key="7">
    <source>
        <dbReference type="EnsemblPlants" id="Zm00001eb253680_P002"/>
    </source>
</evidence>
<keyword evidence="4" id="KW-0539">Nucleus</keyword>
<evidence type="ECO:0000256" key="4">
    <source>
        <dbReference type="RuleBase" id="RU369065"/>
    </source>
</evidence>
<dbReference type="PANTHER" id="PTHR33077">
    <property type="entry name" value="PROTEIN TIFY 4A-RELATED-RELATED"/>
    <property type="match status" value="1"/>
</dbReference>
<keyword evidence="2 4" id="KW-1184">Jasmonic acid signaling pathway</keyword>
<dbReference type="Pfam" id="PF09425">
    <property type="entry name" value="Jas_motif"/>
    <property type="match status" value="1"/>
</dbReference>
<dbReference type="Proteomes" id="UP000007305">
    <property type="component" value="Chromosome 5"/>
</dbReference>
<dbReference type="EnsemblPlants" id="Zm00001eb253680_T002">
    <property type="protein sequence ID" value="Zm00001eb253680_P002"/>
    <property type="gene ID" value="Zm00001eb253680"/>
</dbReference>
<organism evidence="7 8">
    <name type="scientific">Zea mays</name>
    <name type="common">Maize</name>
    <dbReference type="NCBI Taxonomy" id="4577"/>
    <lineage>
        <taxon>Eukaryota</taxon>
        <taxon>Viridiplantae</taxon>
        <taxon>Streptophyta</taxon>
        <taxon>Embryophyta</taxon>
        <taxon>Tracheophyta</taxon>
        <taxon>Spermatophyta</taxon>
        <taxon>Magnoliopsida</taxon>
        <taxon>Liliopsida</taxon>
        <taxon>Poales</taxon>
        <taxon>Poaceae</taxon>
        <taxon>PACMAD clade</taxon>
        <taxon>Panicoideae</taxon>
        <taxon>Andropogonodae</taxon>
        <taxon>Andropogoneae</taxon>
        <taxon>Tripsacinae</taxon>
        <taxon>Zea</taxon>
    </lineage>
</organism>
<dbReference type="InterPro" id="IPR040390">
    <property type="entry name" value="TIFY/JAZ"/>
</dbReference>
<proteinExistence type="inferred from homology"/>
<name>A0A804PM88_MAIZE</name>
<evidence type="ECO:0000256" key="2">
    <source>
        <dbReference type="ARBA" id="ARBA00022819"/>
    </source>
</evidence>